<name>A0A2V3TRX5_9HYPH</name>
<dbReference type="RefSeq" id="WP_110378451.1">
    <property type="nucleotide sequence ID" value="NZ_JAHBRY010000004.1"/>
</dbReference>
<dbReference type="Pfam" id="PF02786">
    <property type="entry name" value="CPSase_L_D2"/>
    <property type="match status" value="1"/>
</dbReference>
<keyword evidence="3 5" id="KW-0067">ATP-binding</keyword>
<dbReference type="SUPFAM" id="SSF52440">
    <property type="entry name" value="PreATP-grasp domain"/>
    <property type="match status" value="1"/>
</dbReference>
<dbReference type="PANTHER" id="PTHR18866:SF33">
    <property type="entry name" value="METHYLCROTONOYL-COA CARBOXYLASE SUBUNIT ALPHA, MITOCHONDRIAL-RELATED"/>
    <property type="match status" value="1"/>
</dbReference>
<dbReference type="InterPro" id="IPR005481">
    <property type="entry name" value="BC-like_N"/>
</dbReference>
<evidence type="ECO:0000259" key="6">
    <source>
        <dbReference type="PROSITE" id="PS50975"/>
    </source>
</evidence>
<evidence type="ECO:0000259" key="7">
    <source>
        <dbReference type="PROSITE" id="PS50979"/>
    </source>
</evidence>
<dbReference type="PANTHER" id="PTHR18866">
    <property type="entry name" value="CARBOXYLASE:PYRUVATE/ACETYL-COA/PROPIONYL-COA CARBOXYLASE"/>
    <property type="match status" value="1"/>
</dbReference>
<dbReference type="PROSITE" id="PS00867">
    <property type="entry name" value="CPSASE_2"/>
    <property type="match status" value="1"/>
</dbReference>
<dbReference type="InterPro" id="IPR011764">
    <property type="entry name" value="Biotin_carboxylation_dom"/>
</dbReference>
<organism evidence="8 9">
    <name type="scientific">Chelatococcus asaccharovorans</name>
    <dbReference type="NCBI Taxonomy" id="28210"/>
    <lineage>
        <taxon>Bacteria</taxon>
        <taxon>Pseudomonadati</taxon>
        <taxon>Pseudomonadota</taxon>
        <taxon>Alphaproteobacteria</taxon>
        <taxon>Hyphomicrobiales</taxon>
        <taxon>Chelatococcaceae</taxon>
        <taxon>Chelatococcus</taxon>
    </lineage>
</organism>
<dbReference type="Gene3D" id="3.30.470.20">
    <property type="entry name" value="ATP-grasp fold, B domain"/>
    <property type="match status" value="1"/>
</dbReference>
<evidence type="ECO:0000256" key="5">
    <source>
        <dbReference type="PROSITE-ProRule" id="PRU00409"/>
    </source>
</evidence>
<proteinExistence type="predicted"/>
<dbReference type="SUPFAM" id="SSF51246">
    <property type="entry name" value="Rudiment single hybrid motif"/>
    <property type="match status" value="1"/>
</dbReference>
<dbReference type="GO" id="GO:0046872">
    <property type="term" value="F:metal ion binding"/>
    <property type="evidence" value="ECO:0007669"/>
    <property type="project" value="InterPro"/>
</dbReference>
<keyword evidence="2 5" id="KW-0547">Nucleotide-binding</keyword>
<evidence type="ECO:0000256" key="3">
    <source>
        <dbReference type="ARBA" id="ARBA00022840"/>
    </source>
</evidence>
<dbReference type="InterPro" id="IPR005479">
    <property type="entry name" value="CPAse_ATP-bd"/>
</dbReference>
<dbReference type="GO" id="GO:0005524">
    <property type="term" value="F:ATP binding"/>
    <property type="evidence" value="ECO:0007669"/>
    <property type="project" value="UniProtKB-UniRule"/>
</dbReference>
<evidence type="ECO:0000256" key="2">
    <source>
        <dbReference type="ARBA" id="ARBA00022741"/>
    </source>
</evidence>
<dbReference type="PROSITE" id="PS00866">
    <property type="entry name" value="CPSASE_1"/>
    <property type="match status" value="1"/>
</dbReference>
<dbReference type="Pfam" id="PF00289">
    <property type="entry name" value="Biotin_carb_N"/>
    <property type="match status" value="1"/>
</dbReference>
<gene>
    <name evidence="8" type="ORF">C7450_12227</name>
</gene>
<dbReference type="SMART" id="SM00878">
    <property type="entry name" value="Biotin_carb_C"/>
    <property type="match status" value="1"/>
</dbReference>
<dbReference type="FunFam" id="3.40.50.20:FF:000010">
    <property type="entry name" value="Propionyl-CoA carboxylase subunit alpha"/>
    <property type="match status" value="1"/>
</dbReference>
<dbReference type="PROSITE" id="PS50975">
    <property type="entry name" value="ATP_GRASP"/>
    <property type="match status" value="1"/>
</dbReference>
<dbReference type="Pfam" id="PF02785">
    <property type="entry name" value="Biotin_carb_C"/>
    <property type="match status" value="1"/>
</dbReference>
<protein>
    <submittedName>
        <fullName evidence="8">Acetyl-CoA carboxylase biotin carboxylase subunit</fullName>
    </submittedName>
</protein>
<dbReference type="AlphaFoldDB" id="A0A2V3TRX5"/>
<dbReference type="SUPFAM" id="SSF56059">
    <property type="entry name" value="Glutathione synthetase ATP-binding domain-like"/>
    <property type="match status" value="1"/>
</dbReference>
<sequence>MPKKILVANRGEIACRIIQSVKKLGFTAVAVYSEADAHARHVRLADESIAIGQARASESYLDADKVVAAARAAGADAIHPGYGFLAENAAFARKCREAGIAFVGPSEETILSMGDKHRAREMAIAASVPVLTGSGKLDPTNEPSILAAGESIGFPVLVKAAGGGGGIGLRPVEDPLKLVSAVQSTSSQAERAFSDPSVYIEKLIRRARHIEVQLFGLGTKGAIHLHHRDCSAQRRYQKILEEARPRRLDPKAAEGMLSSAINLANSVNYQGAGTVEYLYDDETGSFFFMEMNTRLQVEHPVTEMITGTDLVSMQILLALGEDISSTISQESIQDNGHAIEVRVCAERPAKHFVPSPGNIDRMVLPEGEGIRIDTGFEQGDRITPFYDSLMMKIVAHGSDRSQAISRLDAALQGTIIEGIETNLAFLRNLVRHQEFVTDRLHTKFVEDNLSVLI</sequence>
<dbReference type="EMBL" id="QJJK01000022">
    <property type="protein sequence ID" value="PXW50916.1"/>
    <property type="molecule type" value="Genomic_DNA"/>
</dbReference>
<dbReference type="InterPro" id="IPR011761">
    <property type="entry name" value="ATP-grasp"/>
</dbReference>
<accession>A0A2V3TRX5</accession>
<dbReference type="OrthoDB" id="9763189at2"/>
<evidence type="ECO:0000256" key="4">
    <source>
        <dbReference type="ARBA" id="ARBA00023267"/>
    </source>
</evidence>
<keyword evidence="4" id="KW-0092">Biotin</keyword>
<evidence type="ECO:0000313" key="9">
    <source>
        <dbReference type="Proteomes" id="UP000248021"/>
    </source>
</evidence>
<evidence type="ECO:0000256" key="1">
    <source>
        <dbReference type="ARBA" id="ARBA00022598"/>
    </source>
</evidence>
<dbReference type="InterPro" id="IPR005482">
    <property type="entry name" value="Biotin_COase_C"/>
</dbReference>
<evidence type="ECO:0000313" key="8">
    <source>
        <dbReference type="EMBL" id="PXW50916.1"/>
    </source>
</evidence>
<dbReference type="InterPro" id="IPR050856">
    <property type="entry name" value="Biotin_carboxylase_complex"/>
</dbReference>
<dbReference type="InterPro" id="IPR011054">
    <property type="entry name" value="Rudment_hybrid_motif"/>
</dbReference>
<keyword evidence="9" id="KW-1185">Reference proteome</keyword>
<feature type="domain" description="ATP-grasp" evidence="6">
    <location>
        <begin position="120"/>
        <end position="319"/>
    </location>
</feature>
<dbReference type="PROSITE" id="PS50979">
    <property type="entry name" value="BC"/>
    <property type="match status" value="1"/>
</dbReference>
<keyword evidence="1" id="KW-0436">Ligase</keyword>
<dbReference type="Proteomes" id="UP000248021">
    <property type="component" value="Unassembled WGS sequence"/>
</dbReference>
<dbReference type="GO" id="GO:0016874">
    <property type="term" value="F:ligase activity"/>
    <property type="evidence" value="ECO:0007669"/>
    <property type="project" value="UniProtKB-KW"/>
</dbReference>
<feature type="domain" description="Biotin carboxylation" evidence="7">
    <location>
        <begin position="1"/>
        <end position="450"/>
    </location>
</feature>
<reference evidence="8 9" key="1">
    <citation type="submission" date="2018-05" db="EMBL/GenBank/DDBJ databases">
        <title>Genomic Encyclopedia of Type Strains, Phase IV (KMG-IV): sequencing the most valuable type-strain genomes for metagenomic binning, comparative biology and taxonomic classification.</title>
        <authorList>
            <person name="Goeker M."/>
        </authorList>
    </citation>
    <scope>NUCLEOTIDE SEQUENCE [LARGE SCALE GENOMIC DNA]</scope>
    <source>
        <strain evidence="8 9">DSM 6462</strain>
    </source>
</reference>
<dbReference type="InterPro" id="IPR016185">
    <property type="entry name" value="PreATP-grasp_dom_sf"/>
</dbReference>
<comment type="caution">
    <text evidence="8">The sequence shown here is derived from an EMBL/GenBank/DDBJ whole genome shotgun (WGS) entry which is preliminary data.</text>
</comment>